<dbReference type="InterPro" id="IPR007052">
    <property type="entry name" value="CS_dom"/>
</dbReference>
<dbReference type="InterPro" id="IPR037895">
    <property type="entry name" value="NUDCD1"/>
</dbReference>
<keyword evidence="4" id="KW-0963">Cytoplasm</keyword>
<dbReference type="SUPFAM" id="SSF49764">
    <property type="entry name" value="HSP20-like chaperones"/>
    <property type="match status" value="1"/>
</dbReference>
<sequence length="638" mass="69583">MFQLNRALLNPRFDGYKLSPLEQDHVVFRYALPYKASQTNVSGRSHVSFQEVQSRISHNHLLVSAQGERAVFIDSELRVVSVILKEDTLEPAFSVLCELPKPITTPEAGPLQPEYPSAAYLDKTSLFASDGHGHLYALRISEYGTAEVIGTFELLIPLAYGSSERNVPFRIHQAVQTSTGTAVVILSSKFYSSDSSRVTSASRRQTKSTPAQFDIWAVQVPLPSSPTDEQLRALEILWHRRGSDIPVYTSFDAGRQSFLLAGSSYKPLDAAPMPSYEPSTDELVPIPRVNENLDGATPKKPPPYSWTQTSDSVTVAIPLPASTRTEDIQVAFSPRTLTVRVRTPPDANAPVKPPQYDMKQLWDGITPSASLWTWDRTAEHAYGVLTLHLDKTHEGTRWAQVFAGAGASASADAREEDVEVPETLDPSELWAIREALEKYTAALRDGEDASGLGLGRGVPSLAKDEVDEEVDVSVGRSVCVTWVRVDGTQPPYDETGVQLLSAPIPGSGETSVVLRNGIDGVLYELNTARIPEDAPAWTHSATYSALSFVLASKRDARFTYHVSSKAVLAFESGSWDLGGNVYIYRGAPPKEKWAKQAVLKVGGGSAGSLLGVGAVQLFSKTIMICLCEQELVVLRDVV</sequence>
<dbReference type="GO" id="GO:0005737">
    <property type="term" value="C:cytoplasm"/>
    <property type="evidence" value="ECO:0007669"/>
    <property type="project" value="UniProtKB-SubCell"/>
</dbReference>
<evidence type="ECO:0000256" key="5">
    <source>
        <dbReference type="ARBA" id="ARBA00023242"/>
    </source>
</evidence>
<dbReference type="PANTHER" id="PTHR21664:SF1">
    <property type="entry name" value="NUDC DOMAIN-CONTAINING PROTEIN 1"/>
    <property type="match status" value="1"/>
</dbReference>
<gene>
    <name evidence="7" type="ORF">WOLCODRAFT_116605</name>
</gene>
<comment type="subcellular location">
    <subcellularLocation>
        <location evidence="2">Cytoplasm</location>
    </subcellularLocation>
    <subcellularLocation>
        <location evidence="1">Nucleus</location>
    </subcellularLocation>
</comment>
<evidence type="ECO:0000256" key="2">
    <source>
        <dbReference type="ARBA" id="ARBA00004496"/>
    </source>
</evidence>
<organism evidence="7 8">
    <name type="scientific">Wolfiporia cocos (strain MD-104)</name>
    <name type="common">Brown rot fungus</name>
    <dbReference type="NCBI Taxonomy" id="742152"/>
    <lineage>
        <taxon>Eukaryota</taxon>
        <taxon>Fungi</taxon>
        <taxon>Dikarya</taxon>
        <taxon>Basidiomycota</taxon>
        <taxon>Agaricomycotina</taxon>
        <taxon>Agaricomycetes</taxon>
        <taxon>Polyporales</taxon>
        <taxon>Phaeolaceae</taxon>
        <taxon>Wolfiporia</taxon>
    </lineage>
</organism>
<evidence type="ECO:0000313" key="8">
    <source>
        <dbReference type="Proteomes" id="UP000218811"/>
    </source>
</evidence>
<accession>A0A2H3JQQ5</accession>
<keyword evidence="5" id="KW-0539">Nucleus</keyword>
<dbReference type="OrthoDB" id="428655at2759"/>
<dbReference type="Pfam" id="PF04969">
    <property type="entry name" value="CS"/>
    <property type="match status" value="1"/>
</dbReference>
<evidence type="ECO:0000256" key="4">
    <source>
        <dbReference type="ARBA" id="ARBA00022490"/>
    </source>
</evidence>
<evidence type="ECO:0000259" key="6">
    <source>
        <dbReference type="PROSITE" id="PS51203"/>
    </source>
</evidence>
<evidence type="ECO:0000256" key="3">
    <source>
        <dbReference type="ARBA" id="ARBA00018915"/>
    </source>
</evidence>
<protein>
    <recommendedName>
        <fullName evidence="3">NudC domain-containing protein 1</fullName>
    </recommendedName>
</protein>
<reference evidence="7 8" key="1">
    <citation type="journal article" date="2012" name="Science">
        <title>The Paleozoic origin of enzymatic lignin decomposition reconstructed from 31 fungal genomes.</title>
        <authorList>
            <person name="Floudas D."/>
            <person name="Binder M."/>
            <person name="Riley R."/>
            <person name="Barry K."/>
            <person name="Blanchette R.A."/>
            <person name="Henrissat B."/>
            <person name="Martinez A.T."/>
            <person name="Otillar R."/>
            <person name="Spatafora J.W."/>
            <person name="Yadav J.S."/>
            <person name="Aerts A."/>
            <person name="Benoit I."/>
            <person name="Boyd A."/>
            <person name="Carlson A."/>
            <person name="Copeland A."/>
            <person name="Coutinho P.M."/>
            <person name="de Vries R.P."/>
            <person name="Ferreira P."/>
            <person name="Findley K."/>
            <person name="Foster B."/>
            <person name="Gaskell J."/>
            <person name="Glotzer D."/>
            <person name="Gorecki P."/>
            <person name="Heitman J."/>
            <person name="Hesse C."/>
            <person name="Hori C."/>
            <person name="Igarashi K."/>
            <person name="Jurgens J.A."/>
            <person name="Kallen N."/>
            <person name="Kersten P."/>
            <person name="Kohler A."/>
            <person name="Kuees U."/>
            <person name="Kumar T.K.A."/>
            <person name="Kuo A."/>
            <person name="LaButti K."/>
            <person name="Larrondo L.F."/>
            <person name="Lindquist E."/>
            <person name="Ling A."/>
            <person name="Lombard V."/>
            <person name="Lucas S."/>
            <person name="Lundell T."/>
            <person name="Martin R."/>
            <person name="McLaughlin D.J."/>
            <person name="Morgenstern I."/>
            <person name="Morin E."/>
            <person name="Murat C."/>
            <person name="Nagy L.G."/>
            <person name="Nolan M."/>
            <person name="Ohm R.A."/>
            <person name="Patyshakuliyeva A."/>
            <person name="Rokas A."/>
            <person name="Ruiz-Duenas F.J."/>
            <person name="Sabat G."/>
            <person name="Salamov A."/>
            <person name="Samejima M."/>
            <person name="Schmutz J."/>
            <person name="Slot J.C."/>
            <person name="St John F."/>
            <person name="Stenlid J."/>
            <person name="Sun H."/>
            <person name="Sun S."/>
            <person name="Syed K."/>
            <person name="Tsang A."/>
            <person name="Wiebenga A."/>
            <person name="Young D."/>
            <person name="Pisabarro A."/>
            <person name="Eastwood D.C."/>
            <person name="Martin F."/>
            <person name="Cullen D."/>
            <person name="Grigoriev I.V."/>
            <person name="Hibbett D.S."/>
        </authorList>
    </citation>
    <scope>NUCLEOTIDE SEQUENCE [LARGE SCALE GENOMIC DNA]</scope>
    <source>
        <strain evidence="7 8">MD-104</strain>
    </source>
</reference>
<dbReference type="OMA" id="DTRFVHH"/>
<dbReference type="InterPro" id="IPR008978">
    <property type="entry name" value="HSP20-like_chaperone"/>
</dbReference>
<evidence type="ECO:0000313" key="7">
    <source>
        <dbReference type="EMBL" id="PCH40088.1"/>
    </source>
</evidence>
<name>A0A2H3JQQ5_WOLCO</name>
<evidence type="ECO:0000256" key="1">
    <source>
        <dbReference type="ARBA" id="ARBA00004123"/>
    </source>
</evidence>
<keyword evidence="8" id="KW-1185">Reference proteome</keyword>
<dbReference type="EMBL" id="KB468053">
    <property type="protein sequence ID" value="PCH40088.1"/>
    <property type="molecule type" value="Genomic_DNA"/>
</dbReference>
<feature type="domain" description="CS" evidence="6">
    <location>
        <begin position="299"/>
        <end position="402"/>
    </location>
</feature>
<dbReference type="STRING" id="742152.A0A2H3JQQ5"/>
<dbReference type="PANTHER" id="PTHR21664">
    <property type="entry name" value="CHRONIC MYELOGENOUS LEUKEMIA TUMOR ANTIGEN 66"/>
    <property type="match status" value="1"/>
</dbReference>
<dbReference type="AlphaFoldDB" id="A0A2H3JQQ5"/>
<dbReference type="CDD" id="cd06467">
    <property type="entry name" value="p23_NUDC_like"/>
    <property type="match status" value="1"/>
</dbReference>
<dbReference type="GO" id="GO:0005634">
    <property type="term" value="C:nucleus"/>
    <property type="evidence" value="ECO:0007669"/>
    <property type="project" value="UniProtKB-SubCell"/>
</dbReference>
<proteinExistence type="predicted"/>
<dbReference type="Proteomes" id="UP000218811">
    <property type="component" value="Unassembled WGS sequence"/>
</dbReference>
<dbReference type="PROSITE" id="PS51203">
    <property type="entry name" value="CS"/>
    <property type="match status" value="1"/>
</dbReference>
<dbReference type="Gene3D" id="2.60.40.790">
    <property type="match status" value="1"/>
</dbReference>